<sequence length="104" mass="11348">MWTANKTGFGSNFDSKAISFKPVVLNKPKPATVASFAAFLKIRTASFGEEIRITSSVRDTVTEIALGSLNNLVNLFRLARSYLFRFGADSSISSRAFSTADFAK</sequence>
<gene>
    <name evidence="1" type="ORF">UFOPK1766_00469</name>
</gene>
<dbReference type="EMBL" id="CAEZTW010000066">
    <property type="protein sequence ID" value="CAB4581165.1"/>
    <property type="molecule type" value="Genomic_DNA"/>
</dbReference>
<name>A0A6J6F0E5_9ZZZZ</name>
<organism evidence="1">
    <name type="scientific">freshwater metagenome</name>
    <dbReference type="NCBI Taxonomy" id="449393"/>
    <lineage>
        <taxon>unclassified sequences</taxon>
        <taxon>metagenomes</taxon>
        <taxon>ecological metagenomes</taxon>
    </lineage>
</organism>
<reference evidence="1" key="1">
    <citation type="submission" date="2020-05" db="EMBL/GenBank/DDBJ databases">
        <authorList>
            <person name="Chiriac C."/>
            <person name="Salcher M."/>
            <person name="Ghai R."/>
            <person name="Kavagutti S V."/>
        </authorList>
    </citation>
    <scope>NUCLEOTIDE SEQUENCE</scope>
</reference>
<proteinExistence type="predicted"/>
<protein>
    <submittedName>
        <fullName evidence="1">Unannotated protein</fullName>
    </submittedName>
</protein>
<dbReference type="AlphaFoldDB" id="A0A6J6F0E5"/>
<evidence type="ECO:0000313" key="1">
    <source>
        <dbReference type="EMBL" id="CAB4581165.1"/>
    </source>
</evidence>
<accession>A0A6J6F0E5</accession>